<proteinExistence type="predicted"/>
<keyword evidence="1" id="KW-0472">Membrane</keyword>
<keyword evidence="1" id="KW-0812">Transmembrane</keyword>
<accession>F8EYG2</accession>
<keyword evidence="1" id="KW-1133">Transmembrane helix</keyword>
<evidence type="ECO:0000313" key="3">
    <source>
        <dbReference type="EMBL" id="AEJ18394.1"/>
    </source>
</evidence>
<dbReference type="PROSITE" id="PS50076">
    <property type="entry name" value="DNAJ_2"/>
    <property type="match status" value="1"/>
</dbReference>
<dbReference type="Proteomes" id="UP000000503">
    <property type="component" value="Chromosome"/>
</dbReference>
<dbReference type="SUPFAM" id="SSF46565">
    <property type="entry name" value="Chaperone J-domain"/>
    <property type="match status" value="1"/>
</dbReference>
<dbReference type="RefSeq" id="WP_013967707.1">
    <property type="nucleotide sequence ID" value="NC_015732.1"/>
</dbReference>
<dbReference type="PANTHER" id="PTHR24074">
    <property type="entry name" value="CO-CHAPERONE PROTEIN DJLA"/>
    <property type="match status" value="1"/>
</dbReference>
<keyword evidence="4" id="KW-1185">Reference proteome</keyword>
<feature type="transmembrane region" description="Helical" evidence="1">
    <location>
        <begin position="12"/>
        <end position="45"/>
    </location>
</feature>
<evidence type="ECO:0000256" key="1">
    <source>
        <dbReference type="SAM" id="Phobius"/>
    </source>
</evidence>
<dbReference type="eggNOG" id="COG0484">
    <property type="taxonomic scope" value="Bacteria"/>
</dbReference>
<dbReference type="OrthoDB" id="9779889at2"/>
<evidence type="ECO:0000313" key="4">
    <source>
        <dbReference type="Proteomes" id="UP000000503"/>
    </source>
</evidence>
<reference evidence="4" key="1">
    <citation type="journal article" date="2013" name="Stand. Genomic Sci.">
        <title>Genome sequence of the thermophilic fresh-water bacterium Spirochaeta caldaria type strain (H1(T)), reclassification of Spirochaeta caldaria, Spirochaeta stenostrepta, and Spirochaeta zuelzerae in the genus Treponema as Treponema caldaria comb. nov., Treponema stenostrepta comb. nov., and Treponema zuelzerae comb. nov., and emendation of the genus Treponema.</title>
        <authorList>
            <person name="Abt B."/>
            <person name="Goker M."/>
            <person name="Scheuner C."/>
            <person name="Han C."/>
            <person name="Lu M."/>
            <person name="Misra M."/>
            <person name="Lapidus A."/>
            <person name="Nolan M."/>
            <person name="Lucas S."/>
            <person name="Hammon N."/>
            <person name="Deshpande S."/>
            <person name="Cheng J.F."/>
            <person name="Tapia R."/>
            <person name="Goodwin L.A."/>
            <person name="Pitluck S."/>
            <person name="Liolios K."/>
            <person name="Pagani I."/>
            <person name="Ivanova N."/>
            <person name="Mavromatis K."/>
            <person name="Mikhailova N."/>
            <person name="Huntemann M."/>
            <person name="Pati A."/>
            <person name="Chen A."/>
            <person name="Palaniappan K."/>
            <person name="Land M."/>
            <person name="Hauser L."/>
            <person name="Jeffries C.D."/>
            <person name="Rohde M."/>
            <person name="Spring S."/>
            <person name="Gronow S."/>
            <person name="Detter J.C."/>
            <person name="Bristow J."/>
            <person name="Eisen J.A."/>
            <person name="Markowitz V."/>
            <person name="Hugenholtz P."/>
            <person name="Kyrpides N.C."/>
            <person name="Woyke T."/>
            <person name="Klenk H.P."/>
        </authorList>
    </citation>
    <scope>NUCLEOTIDE SEQUENCE</scope>
    <source>
        <strain evidence="4">ATCC 51460 / DSM 7334 / H1</strain>
    </source>
</reference>
<dbReference type="EMBL" id="CP002868">
    <property type="protein sequence ID" value="AEJ18394.1"/>
    <property type="molecule type" value="Genomic_DNA"/>
</dbReference>
<dbReference type="InterPro" id="IPR050817">
    <property type="entry name" value="DjlA_DnaK_co-chaperone"/>
</dbReference>
<dbReference type="Pfam" id="PF00226">
    <property type="entry name" value="DnaJ"/>
    <property type="match status" value="1"/>
</dbReference>
<evidence type="ECO:0000259" key="2">
    <source>
        <dbReference type="PROSITE" id="PS50076"/>
    </source>
</evidence>
<feature type="domain" description="J" evidence="2">
    <location>
        <begin position="194"/>
        <end position="256"/>
    </location>
</feature>
<sequence>MSFKKLWNWINLWIRIHFLVIFGFIIGLIGGIFTAFIGLLIGILLEPILQQFLLERSITSYLIQADPRFKKELKPGITAFCALAVYCIIPEPTQGTELSQKAIVEKALNLFHGTLSDWPHIEMLCRLARDNQDLLNVDLLAESLKARLKEDVNPEQALFTLQELVTKYSSGKWERLHRITQVIAPETEKINKDSPWYILGVAPGASVKEIKKSFRRLALQYHPDRLSLLSEAEQQAAEEQFITIRQAYKKVLSENREPSFKHNL</sequence>
<name>F8EYG2_GRAC1</name>
<dbReference type="HOGENOM" id="CLU_1199360_0_0_12"/>
<protein>
    <submittedName>
        <fullName evidence="3">Heat shock protein DnaJ domain protein</fullName>
    </submittedName>
</protein>
<dbReference type="STRING" id="744872.Spica_0226"/>
<dbReference type="PRINTS" id="PR00625">
    <property type="entry name" value="JDOMAIN"/>
</dbReference>
<keyword evidence="3" id="KW-0346">Stress response</keyword>
<gene>
    <name evidence="3" type="ordered locus">Spica_0226</name>
</gene>
<organism evidence="3 4">
    <name type="scientific">Gracilinema caldarium (strain ATCC 51460 / DSM 7334 / H1)</name>
    <name type="common">Treponema caldarium</name>
    <dbReference type="NCBI Taxonomy" id="744872"/>
    <lineage>
        <taxon>Bacteria</taxon>
        <taxon>Pseudomonadati</taxon>
        <taxon>Spirochaetota</taxon>
        <taxon>Spirochaetia</taxon>
        <taxon>Spirochaetales</taxon>
        <taxon>Breznakiellaceae</taxon>
        <taxon>Gracilinema</taxon>
    </lineage>
</organism>
<dbReference type="SMART" id="SM00271">
    <property type="entry name" value="DnaJ"/>
    <property type="match status" value="1"/>
</dbReference>
<dbReference type="Gene3D" id="1.10.287.110">
    <property type="entry name" value="DnaJ domain"/>
    <property type="match status" value="1"/>
</dbReference>
<dbReference type="AlphaFoldDB" id="F8EYG2"/>
<dbReference type="CDD" id="cd06257">
    <property type="entry name" value="DnaJ"/>
    <property type="match status" value="1"/>
</dbReference>
<dbReference type="KEGG" id="scd:Spica_0226"/>
<dbReference type="InterPro" id="IPR001623">
    <property type="entry name" value="DnaJ_domain"/>
</dbReference>
<dbReference type="InterPro" id="IPR036869">
    <property type="entry name" value="J_dom_sf"/>
</dbReference>